<feature type="domain" description="Zn(2)-C6 fungal-type" evidence="7">
    <location>
        <begin position="214"/>
        <end position="244"/>
    </location>
</feature>
<feature type="region of interest" description="Disordered" evidence="6">
    <location>
        <begin position="1"/>
        <end position="71"/>
    </location>
</feature>
<comment type="caution">
    <text evidence="8">The sequence shown here is derived from an EMBL/GenBank/DDBJ whole genome shotgun (WGS) entry which is preliminary data.</text>
</comment>
<dbReference type="OrthoDB" id="2123952at2759"/>
<feature type="region of interest" description="Disordered" evidence="6">
    <location>
        <begin position="300"/>
        <end position="326"/>
    </location>
</feature>
<feature type="compositionally biased region" description="Basic residues" evidence="6">
    <location>
        <begin position="250"/>
        <end position="262"/>
    </location>
</feature>
<dbReference type="GO" id="GO:0003677">
    <property type="term" value="F:DNA binding"/>
    <property type="evidence" value="ECO:0007669"/>
    <property type="project" value="InterPro"/>
</dbReference>
<name>A0A9W7Y1L4_9FUNG</name>
<dbReference type="InterPro" id="IPR050815">
    <property type="entry name" value="TF_fung"/>
</dbReference>
<dbReference type="Gene3D" id="4.10.240.10">
    <property type="entry name" value="Zn(2)-C6 fungal-type DNA-binding domain"/>
    <property type="match status" value="1"/>
</dbReference>
<evidence type="ECO:0000313" key="8">
    <source>
        <dbReference type="EMBL" id="KAJ1723005.1"/>
    </source>
</evidence>
<dbReference type="InterPro" id="IPR001138">
    <property type="entry name" value="Zn2Cys6_DnaBD"/>
</dbReference>
<feature type="compositionally biased region" description="Basic and acidic residues" evidence="6">
    <location>
        <begin position="263"/>
        <end position="279"/>
    </location>
</feature>
<feature type="region of interest" description="Disordered" evidence="6">
    <location>
        <begin position="84"/>
        <end position="138"/>
    </location>
</feature>
<dbReference type="PROSITE" id="PS00463">
    <property type="entry name" value="ZN2_CY6_FUNGAL_1"/>
    <property type="match status" value="1"/>
</dbReference>
<gene>
    <name evidence="8" type="ORF">LPJ53_002623</name>
</gene>
<evidence type="ECO:0000256" key="5">
    <source>
        <dbReference type="ARBA" id="ARBA00023242"/>
    </source>
</evidence>
<keyword evidence="5" id="KW-0539">Nucleus</keyword>
<dbReference type="GO" id="GO:0006351">
    <property type="term" value="P:DNA-templated transcription"/>
    <property type="evidence" value="ECO:0007669"/>
    <property type="project" value="InterPro"/>
</dbReference>
<keyword evidence="4" id="KW-0804">Transcription</keyword>
<dbReference type="CDD" id="cd12148">
    <property type="entry name" value="fungal_TF_MHR"/>
    <property type="match status" value="1"/>
</dbReference>
<proteinExistence type="predicted"/>
<organism evidence="8 9">
    <name type="scientific">Coemansia erecta</name>
    <dbReference type="NCBI Taxonomy" id="147472"/>
    <lineage>
        <taxon>Eukaryota</taxon>
        <taxon>Fungi</taxon>
        <taxon>Fungi incertae sedis</taxon>
        <taxon>Zoopagomycota</taxon>
        <taxon>Kickxellomycotina</taxon>
        <taxon>Kickxellomycetes</taxon>
        <taxon>Kickxellales</taxon>
        <taxon>Kickxellaceae</taxon>
        <taxon>Coemansia</taxon>
    </lineage>
</organism>
<dbReference type="SMART" id="SM00066">
    <property type="entry name" value="GAL4"/>
    <property type="match status" value="1"/>
</dbReference>
<feature type="compositionally biased region" description="Low complexity" evidence="6">
    <location>
        <begin position="37"/>
        <end position="62"/>
    </location>
</feature>
<keyword evidence="9" id="KW-1185">Reference proteome</keyword>
<accession>A0A9W7Y1L4</accession>
<dbReference type="PANTHER" id="PTHR47338">
    <property type="entry name" value="ZN(II)2CYS6 TRANSCRIPTION FACTOR (EUROFUNG)-RELATED"/>
    <property type="match status" value="1"/>
</dbReference>
<evidence type="ECO:0000256" key="3">
    <source>
        <dbReference type="ARBA" id="ARBA00023015"/>
    </source>
</evidence>
<dbReference type="PROSITE" id="PS50048">
    <property type="entry name" value="ZN2_CY6_FUNGAL_2"/>
    <property type="match status" value="1"/>
</dbReference>
<dbReference type="PANTHER" id="PTHR47338:SF5">
    <property type="entry name" value="ZN(II)2CYS6 TRANSCRIPTION FACTOR (EUROFUNG)"/>
    <property type="match status" value="1"/>
</dbReference>
<reference evidence="8" key="1">
    <citation type="submission" date="2022-07" db="EMBL/GenBank/DDBJ databases">
        <title>Phylogenomic reconstructions and comparative analyses of Kickxellomycotina fungi.</title>
        <authorList>
            <person name="Reynolds N.K."/>
            <person name="Stajich J.E."/>
            <person name="Barry K."/>
            <person name="Grigoriev I.V."/>
            <person name="Crous P."/>
            <person name="Smith M.E."/>
        </authorList>
    </citation>
    <scope>NUCLEOTIDE SEQUENCE</scope>
    <source>
        <strain evidence="8">NBRC 32514</strain>
    </source>
</reference>
<evidence type="ECO:0000256" key="2">
    <source>
        <dbReference type="ARBA" id="ARBA00022723"/>
    </source>
</evidence>
<dbReference type="Proteomes" id="UP001149813">
    <property type="component" value="Unassembled WGS sequence"/>
</dbReference>
<feature type="compositionally biased region" description="Low complexity" evidence="6">
    <location>
        <begin position="129"/>
        <end position="138"/>
    </location>
</feature>
<dbReference type="EMBL" id="JANBOJ010000085">
    <property type="protein sequence ID" value="KAJ1723005.1"/>
    <property type="molecule type" value="Genomic_DNA"/>
</dbReference>
<keyword evidence="2" id="KW-0479">Metal-binding</keyword>
<comment type="subcellular location">
    <subcellularLocation>
        <location evidence="1">Nucleus</location>
    </subcellularLocation>
</comment>
<dbReference type="GO" id="GO:0008270">
    <property type="term" value="F:zinc ion binding"/>
    <property type="evidence" value="ECO:0007669"/>
    <property type="project" value="InterPro"/>
</dbReference>
<dbReference type="InterPro" id="IPR007219">
    <property type="entry name" value="XnlR_reg_dom"/>
</dbReference>
<dbReference type="AlphaFoldDB" id="A0A9W7Y1L4"/>
<dbReference type="InterPro" id="IPR036864">
    <property type="entry name" value="Zn2-C6_fun-type_DNA-bd_sf"/>
</dbReference>
<dbReference type="SUPFAM" id="SSF57701">
    <property type="entry name" value="Zn2/Cys6 DNA-binding domain"/>
    <property type="match status" value="1"/>
</dbReference>
<evidence type="ECO:0000256" key="4">
    <source>
        <dbReference type="ARBA" id="ARBA00023163"/>
    </source>
</evidence>
<evidence type="ECO:0000259" key="7">
    <source>
        <dbReference type="PROSITE" id="PS50048"/>
    </source>
</evidence>
<feature type="compositionally biased region" description="Pro residues" evidence="6">
    <location>
        <begin position="24"/>
        <end position="36"/>
    </location>
</feature>
<evidence type="ECO:0000256" key="6">
    <source>
        <dbReference type="SAM" id="MobiDB-lite"/>
    </source>
</evidence>
<dbReference type="GO" id="GO:0005634">
    <property type="term" value="C:nucleus"/>
    <property type="evidence" value="ECO:0007669"/>
    <property type="project" value="UniProtKB-SubCell"/>
</dbReference>
<protein>
    <recommendedName>
        <fullName evidence="7">Zn(2)-C6 fungal-type domain-containing protein</fullName>
    </recommendedName>
</protein>
<dbReference type="CDD" id="cd00067">
    <property type="entry name" value="GAL4"/>
    <property type="match status" value="1"/>
</dbReference>
<dbReference type="Pfam" id="PF00172">
    <property type="entry name" value="Zn_clus"/>
    <property type="match status" value="1"/>
</dbReference>
<feature type="compositionally biased region" description="Low complexity" evidence="6">
    <location>
        <begin position="105"/>
        <end position="116"/>
    </location>
</feature>
<evidence type="ECO:0000313" key="9">
    <source>
        <dbReference type="Proteomes" id="UP001149813"/>
    </source>
</evidence>
<feature type="region of interest" description="Disordered" evidence="6">
    <location>
        <begin position="713"/>
        <end position="735"/>
    </location>
</feature>
<feature type="region of interest" description="Disordered" evidence="6">
    <location>
        <begin position="249"/>
        <end position="281"/>
    </location>
</feature>
<evidence type="ECO:0000256" key="1">
    <source>
        <dbReference type="ARBA" id="ARBA00004123"/>
    </source>
</evidence>
<sequence>MSGVFSVSALLNSNEKTDKDGQLQPPPPLLPPPPPSTLSASSTPLSTTTTIHKTPSSSTSTSQMADNSTSASAAYLPQPQLSVPLSLSAAPRPPHAVPPAGTIHQQQQPHQQVLQQNENTGGGHLYYNHPPQMAHAPHPQAQMAHHYHPSTVARTDMRYWPYPQQFNVPLGSPPAGYPYYGHPPLPPPPPPIPVSTGPLSTSTIPWRRERRSKACFRCHTKKIKCEGEGPVCDGCRQAGCECKWVEMKKRGPKPKPKSKPRRNNAEVRTDNGSKPDNDAGRILASTDTTAAVAVAADHSKAPAYGSGPHRIEDNAAGAENKSGQSLRLSPALSGMDEVLQRFFSSEVAEDTRDAVISFFDYFYGRIPIFHPASFVRRIVANDVDELLVDTMKAYTARAVMRKTGRTIDIESLTTSVRRRLLTGLDRPTIDYVRAVVLASALSGGESKFTSYNSLTCLASSLVTRLGWHTLDLDLESDAEDVPWETWVELEIKRRTFWAVYQLDSYHGLIADRPLTIDPARIFIATPGSDHTWDDITVPQILHWPTRHNPGIARDTIIRTAALSYTFIELCNVMHIVGQMNDFLWSVKLTISARLRGASRTPDIPFLRLPATPQLQPLGGEPVASLFDYPEFRRIHEAFLGWRDRLVPAETIDAASCTALSDFAHFGSTENRRFAMRIRYFCLRCYHTAIFLLLHFANRPSFFDPVANQQQARLRRAQQQDARSSREHSVTSCGSTPQPFCDEDAVLRSLMTAAFSEMLNDGYMADDIVDESWDICLEEVFLLAEHLDRNSDIPIDRCDASISFCLFTGITVLIRHIKKCRQKLGAKTSSGGESDDLGADALRQTLSKHTSVLRRLWTMLKELGFIWSVKGMEQLLRSMQIEEIANAADLFSSLSL</sequence>
<dbReference type="GO" id="GO:0000981">
    <property type="term" value="F:DNA-binding transcription factor activity, RNA polymerase II-specific"/>
    <property type="evidence" value="ECO:0007669"/>
    <property type="project" value="InterPro"/>
</dbReference>
<keyword evidence="3" id="KW-0805">Transcription regulation</keyword>
<dbReference type="Pfam" id="PF04082">
    <property type="entry name" value="Fungal_trans"/>
    <property type="match status" value="1"/>
</dbReference>